<feature type="region of interest" description="Disordered" evidence="1">
    <location>
        <begin position="123"/>
        <end position="175"/>
    </location>
</feature>
<accession>A0A6J1BLA7</accession>
<keyword evidence="2" id="KW-1185">Reference proteome</keyword>
<dbReference type="GeneID" id="110428678"/>
<feature type="compositionally biased region" description="Basic and acidic residues" evidence="1">
    <location>
        <begin position="241"/>
        <end position="256"/>
    </location>
</feature>
<dbReference type="PANTHER" id="PTHR37241">
    <property type="entry name" value="NEUROFILAMENT HEAVY PROTEIN"/>
    <property type="match status" value="1"/>
</dbReference>
<protein>
    <submittedName>
        <fullName evidence="3">Uncharacterized protein LOC110428678 isoform X1</fullName>
    </submittedName>
</protein>
<evidence type="ECO:0000313" key="2">
    <source>
        <dbReference type="Proteomes" id="UP000504621"/>
    </source>
</evidence>
<dbReference type="PANTHER" id="PTHR37241:SF1">
    <property type="entry name" value="NEUROFILAMENT HEAVY PROTEIN"/>
    <property type="match status" value="1"/>
</dbReference>
<dbReference type="OrthoDB" id="785936at2759"/>
<dbReference type="AlphaFoldDB" id="A0A6J1BLA7"/>
<evidence type="ECO:0000313" key="3">
    <source>
        <dbReference type="RefSeq" id="XP_021300251.1"/>
    </source>
</evidence>
<feature type="region of interest" description="Disordered" evidence="1">
    <location>
        <begin position="459"/>
        <end position="487"/>
    </location>
</feature>
<feature type="compositionally biased region" description="Basic and acidic residues" evidence="1">
    <location>
        <begin position="598"/>
        <end position="610"/>
    </location>
</feature>
<organism evidence="2 3">
    <name type="scientific">Herrania umbratica</name>
    <dbReference type="NCBI Taxonomy" id="108875"/>
    <lineage>
        <taxon>Eukaryota</taxon>
        <taxon>Viridiplantae</taxon>
        <taxon>Streptophyta</taxon>
        <taxon>Embryophyta</taxon>
        <taxon>Tracheophyta</taxon>
        <taxon>Spermatophyta</taxon>
        <taxon>Magnoliopsida</taxon>
        <taxon>eudicotyledons</taxon>
        <taxon>Gunneridae</taxon>
        <taxon>Pentapetalae</taxon>
        <taxon>rosids</taxon>
        <taxon>malvids</taxon>
        <taxon>Malvales</taxon>
        <taxon>Malvaceae</taxon>
        <taxon>Byttnerioideae</taxon>
        <taxon>Herrania</taxon>
    </lineage>
</organism>
<reference evidence="3" key="1">
    <citation type="submission" date="2025-08" db="UniProtKB">
        <authorList>
            <consortium name="RefSeq"/>
        </authorList>
    </citation>
    <scope>IDENTIFICATION</scope>
    <source>
        <tissue evidence="3">Leaf</tissue>
    </source>
</reference>
<proteinExistence type="predicted"/>
<evidence type="ECO:0000256" key="1">
    <source>
        <dbReference type="SAM" id="MobiDB-lite"/>
    </source>
</evidence>
<dbReference type="Proteomes" id="UP000504621">
    <property type="component" value="Unplaced"/>
</dbReference>
<feature type="region of interest" description="Disordered" evidence="1">
    <location>
        <begin position="236"/>
        <end position="422"/>
    </location>
</feature>
<gene>
    <name evidence="3" type="primary">LOC110428678</name>
</gene>
<feature type="compositionally biased region" description="Basic and acidic residues" evidence="1">
    <location>
        <begin position="360"/>
        <end position="369"/>
    </location>
</feature>
<feature type="compositionally biased region" description="Basic and acidic residues" evidence="1">
    <location>
        <begin position="295"/>
        <end position="310"/>
    </location>
</feature>
<feature type="compositionally biased region" description="Polar residues" evidence="1">
    <location>
        <begin position="311"/>
        <end position="333"/>
    </location>
</feature>
<dbReference type="RefSeq" id="XP_021300251.1">
    <property type="nucleotide sequence ID" value="XM_021444576.1"/>
</dbReference>
<name>A0A6J1BLA7_9ROSI</name>
<feature type="compositionally biased region" description="Polar residues" evidence="1">
    <location>
        <begin position="342"/>
        <end position="359"/>
    </location>
</feature>
<feature type="region of interest" description="Disordered" evidence="1">
    <location>
        <begin position="649"/>
        <end position="690"/>
    </location>
</feature>
<feature type="region of interest" description="Disordered" evidence="1">
    <location>
        <begin position="584"/>
        <end position="610"/>
    </location>
</feature>
<feature type="compositionally biased region" description="Basic and acidic residues" evidence="1">
    <location>
        <begin position="400"/>
        <end position="414"/>
    </location>
</feature>
<feature type="compositionally biased region" description="Polar residues" evidence="1">
    <location>
        <begin position="459"/>
        <end position="472"/>
    </location>
</feature>
<sequence>MDEIQIKGAAAEEEIGDDFYEKIEAPKFVDLTAPDRCRTEDDDGYWFCHRVGCDQKHEEEMDSEAIYKNFVLRVMAARSPNVRLRKALKDASSTLQCPRTVPAKSSKSRVSRLAMISSISQKMGEAKAKVRPSPKQNATTPNVKAAKQASAKALTTPKNKKGLSNPGTFRSLGNPKPTTIEVPKCRVVAKALVFHSPKKIVKLKKSVELSSSLRKICAEMKKLDITDASKKNALGCNRPLDSSRKQLRGREVKSRVYDSLNSQNQKNREAKSLKCLKKKNKEKDLQLSRGPMSHEGNERDSTDKEIEAKSNDGSLEVCSTSGTCKNPSESLEQTIDEKVKISSLSNSGDNDAPNSQTGGHNERNERISPEENIEPCSKDKEIPEAVESDDKENSLGSHSKLSESKVMENDDKENTSAFDENSCRKLNCTTRKLVKKDVLGRHETSKSIQKVNKLINKTSKENSTSAVNSTQGMKYRKPKPTNPKPFRLRTDERGILKEANLEKKHFQAPLKETTTVPGSQTGNLWRKHQNVQRNEKCLGQIETVNCALEGIDNESDTRTLKGLPQTMKTSCSRISKGAIDRKLSTTPQKPTVPMHQKTKLEKTAQKSEGRLEKINSPSIKPLVRPRGVASSRKTLVSNMKPGQLGVIKQMSPTMSRTRETSDPDESGTSLATKPQGRRHTTIPKEPNFHSIHVPKSCTRRVL</sequence>